<organism evidence="2 3">
    <name type="scientific">Rhodococcus globerulus</name>
    <dbReference type="NCBI Taxonomy" id="33008"/>
    <lineage>
        <taxon>Bacteria</taxon>
        <taxon>Bacillati</taxon>
        <taxon>Actinomycetota</taxon>
        <taxon>Actinomycetes</taxon>
        <taxon>Mycobacteriales</taxon>
        <taxon>Nocardiaceae</taxon>
        <taxon>Rhodococcus</taxon>
    </lineage>
</organism>
<protein>
    <submittedName>
        <fullName evidence="2">Uncharacterized protein</fullName>
    </submittedName>
</protein>
<feature type="transmembrane region" description="Helical" evidence="1">
    <location>
        <begin position="41"/>
        <end position="59"/>
    </location>
</feature>
<evidence type="ECO:0000256" key="1">
    <source>
        <dbReference type="SAM" id="Phobius"/>
    </source>
</evidence>
<dbReference type="EMBL" id="JAWLKB010000065">
    <property type="protein sequence ID" value="MDV6271672.1"/>
    <property type="molecule type" value="Genomic_DNA"/>
</dbReference>
<feature type="transmembrane region" description="Helical" evidence="1">
    <location>
        <begin position="65"/>
        <end position="86"/>
    </location>
</feature>
<keyword evidence="3" id="KW-1185">Reference proteome</keyword>
<sequence>MTIVVPPTRHSEINSTGAIWGAADVERRIASMLRGAPRGTFIDVALVVMAAVVLGLTVGCLLTDVAAGLAITLGTAVAFRFVLGVINDAKQERVEN</sequence>
<reference evidence="2 3" key="1">
    <citation type="submission" date="2023-10" db="EMBL/GenBank/DDBJ databases">
        <title>Development of a sustainable strategy for remediation of hydrocarbon-contaminated territories based on the waste exchange concept.</title>
        <authorList>
            <person name="Krivoruchko A."/>
        </authorList>
    </citation>
    <scope>NUCLEOTIDE SEQUENCE [LARGE SCALE GENOMIC DNA]</scope>
    <source>
        <strain evidence="2 3">IEGM 1203</strain>
    </source>
</reference>
<keyword evidence="1" id="KW-1133">Transmembrane helix</keyword>
<dbReference type="RefSeq" id="WP_317546289.1">
    <property type="nucleotide sequence ID" value="NZ_JAWLKB010000065.1"/>
</dbReference>
<name>A0ABU4C593_RHOGO</name>
<accession>A0ABU4C593</accession>
<comment type="caution">
    <text evidence="2">The sequence shown here is derived from an EMBL/GenBank/DDBJ whole genome shotgun (WGS) entry which is preliminary data.</text>
</comment>
<dbReference type="Proteomes" id="UP001185927">
    <property type="component" value="Unassembled WGS sequence"/>
</dbReference>
<proteinExistence type="predicted"/>
<keyword evidence="1" id="KW-0472">Membrane</keyword>
<evidence type="ECO:0000313" key="2">
    <source>
        <dbReference type="EMBL" id="MDV6271672.1"/>
    </source>
</evidence>
<evidence type="ECO:0000313" key="3">
    <source>
        <dbReference type="Proteomes" id="UP001185927"/>
    </source>
</evidence>
<gene>
    <name evidence="2" type="ORF">R3Q16_34345</name>
</gene>
<keyword evidence="1" id="KW-0812">Transmembrane</keyword>